<proteinExistence type="predicted"/>
<evidence type="ECO:0000313" key="1">
    <source>
        <dbReference type="EMBL" id="SVD00965.1"/>
    </source>
</evidence>
<dbReference type="EMBL" id="UINC01124072">
    <property type="protein sequence ID" value="SVD00965.1"/>
    <property type="molecule type" value="Genomic_DNA"/>
</dbReference>
<reference evidence="1" key="1">
    <citation type="submission" date="2018-05" db="EMBL/GenBank/DDBJ databases">
        <authorList>
            <person name="Lanie J.A."/>
            <person name="Ng W.-L."/>
            <person name="Kazmierczak K.M."/>
            <person name="Andrzejewski T.M."/>
            <person name="Davidsen T.M."/>
            <person name="Wayne K.J."/>
            <person name="Tettelin H."/>
            <person name="Glass J.I."/>
            <person name="Rusch D."/>
            <person name="Podicherti R."/>
            <person name="Tsui H.-C.T."/>
            <person name="Winkler M.E."/>
        </authorList>
    </citation>
    <scope>NUCLEOTIDE SEQUENCE</scope>
</reference>
<feature type="non-terminal residue" evidence="1">
    <location>
        <position position="210"/>
    </location>
</feature>
<gene>
    <name evidence="1" type="ORF">METZ01_LOCUS353819</name>
</gene>
<dbReference type="AlphaFoldDB" id="A0A382RUW3"/>
<accession>A0A382RUW3</accession>
<protein>
    <submittedName>
        <fullName evidence="1">Uncharacterized protein</fullName>
    </submittedName>
</protein>
<organism evidence="1">
    <name type="scientific">marine metagenome</name>
    <dbReference type="NCBI Taxonomy" id="408172"/>
    <lineage>
        <taxon>unclassified sequences</taxon>
        <taxon>metagenomes</taxon>
        <taxon>ecological metagenomes</taxon>
    </lineage>
</organism>
<name>A0A382RUW3_9ZZZZ</name>
<sequence>MKPRLIFWIDSNFYYFGLAKSLQEMLDCELYSVIEITDKPKKFFEEQKIVNFKKVWFFYDYIKNIKKKPDLKYLQLIEKKYGINLWLIALNDRMFNEVNEYYKFSSDEILLILEQECRLFEKILDEIKPDFLLMPPTHQQHNHIFYLLCKARGIHVLIGAQSRIGMRLLISDKMDKLKPLPPLSDFKDGELNFNPEEYLWNSNKNFRDNF</sequence>